<dbReference type="Gene3D" id="3.30.565.10">
    <property type="entry name" value="Histidine kinase-like ATPase, C-terminal domain"/>
    <property type="match status" value="1"/>
</dbReference>
<evidence type="ECO:0000313" key="3">
    <source>
        <dbReference type="Proteomes" id="UP000249467"/>
    </source>
</evidence>
<gene>
    <name evidence="2" type="ORF">DCF19_11185</name>
</gene>
<evidence type="ECO:0008006" key="4">
    <source>
        <dbReference type="Google" id="ProtNLM"/>
    </source>
</evidence>
<accession>A0A2W4W6P1</accession>
<comment type="caution">
    <text evidence="2">The sequence shown here is derived from an EMBL/GenBank/DDBJ whole genome shotgun (WGS) entry which is preliminary data.</text>
</comment>
<sequence length="663" mass="76884">MTPLDTQMTAFLKTSLTGKINNLPQFKGEALLPIFEAVVNSIQSIEERGNLDNGKITVVINRDGQNSLPGFDSEKQKIIGFEIIDNGVGFDDTNYDSFLTSDTTHKLEKGCKGIGRFFWLKAFDHIEVSSIYYSNGTNRKRSFRFTRRNGISNAKDSTTKSKQETTVKLIGFQEEYRKQPSAYKTTEKIAQRILEHCLSYFIANKVPIIIVKDEDESISLNNLFEKISKNITTEGIELSGEKFQISHIKLYSTYNKMHNLVFCGRSREVKSFNISNLLGTSSQFDENDSKFIYSAYISSSYLDKYVSQSRIDFEIPDKLDLLTGDFPISIDEVKLETIKRSKIFLADYLSSLLVRKKEIASNYVEKKNPTLRSVLHYCPEVYDEIDPTSSDAKVDEVLYKYKGKAEFEIRNISEKLLKTQSESVDEIKQEYKDINEKLESFQKDQLTAYILFRRMIIDLLEKKLEINKNDGKYYNENIVHDIIFPRKTSTDEINFEEHNMWLIDERLTFHSFATSDPRLCDITESESEDRPDILVFAEVDDDKIARCVSIIELKKPQKSRFEEDPTRQLYRYVRQINACRVKTTSGRMLSVNDSTRFYCYAICDLTPPVIEYAENNNFAKLKGEFGYYTYNRLLNAHTEIIDFDKIIVDVKQRHKVFFEKLGI</sequence>
<keyword evidence="1" id="KW-0175">Coiled coil</keyword>
<reference evidence="2 3" key="1">
    <citation type="submission" date="2018-04" db="EMBL/GenBank/DDBJ databases">
        <authorList>
            <person name="Go L.Y."/>
            <person name="Mitchell J.A."/>
        </authorList>
    </citation>
    <scope>NUCLEOTIDE SEQUENCE [LARGE SCALE GENOMIC DNA]</scope>
    <source>
        <strain evidence="2">ULC066bin1</strain>
    </source>
</reference>
<name>A0A2W4W6P1_9CYAN</name>
<reference evidence="2 3" key="2">
    <citation type="submission" date="2018-06" db="EMBL/GenBank/DDBJ databases">
        <title>Metagenomic assembly of (sub)arctic Cyanobacteria and their associated microbiome from non-axenic cultures.</title>
        <authorList>
            <person name="Baurain D."/>
        </authorList>
    </citation>
    <scope>NUCLEOTIDE SEQUENCE [LARGE SCALE GENOMIC DNA]</scope>
    <source>
        <strain evidence="2">ULC066bin1</strain>
    </source>
</reference>
<evidence type="ECO:0000256" key="1">
    <source>
        <dbReference type="SAM" id="Coils"/>
    </source>
</evidence>
<organism evidence="2 3">
    <name type="scientific">Pseudanabaena frigida</name>
    <dbReference type="NCBI Taxonomy" id="945775"/>
    <lineage>
        <taxon>Bacteria</taxon>
        <taxon>Bacillati</taxon>
        <taxon>Cyanobacteriota</taxon>
        <taxon>Cyanophyceae</taxon>
        <taxon>Pseudanabaenales</taxon>
        <taxon>Pseudanabaenaceae</taxon>
        <taxon>Pseudanabaena</taxon>
    </lineage>
</organism>
<protein>
    <recommendedName>
        <fullName evidence="4">ATP-binding protein</fullName>
    </recommendedName>
</protein>
<feature type="coiled-coil region" evidence="1">
    <location>
        <begin position="417"/>
        <end position="444"/>
    </location>
</feature>
<dbReference type="Proteomes" id="UP000249467">
    <property type="component" value="Unassembled WGS sequence"/>
</dbReference>
<dbReference type="EMBL" id="QBML01000013">
    <property type="protein sequence ID" value="PZO40864.1"/>
    <property type="molecule type" value="Genomic_DNA"/>
</dbReference>
<proteinExistence type="predicted"/>
<dbReference type="InterPro" id="IPR036890">
    <property type="entry name" value="HATPase_C_sf"/>
</dbReference>
<evidence type="ECO:0000313" key="2">
    <source>
        <dbReference type="EMBL" id="PZO40864.1"/>
    </source>
</evidence>
<dbReference type="SUPFAM" id="SSF55874">
    <property type="entry name" value="ATPase domain of HSP90 chaperone/DNA topoisomerase II/histidine kinase"/>
    <property type="match status" value="1"/>
</dbReference>
<dbReference type="AlphaFoldDB" id="A0A2W4W6P1"/>